<dbReference type="Pfam" id="PF12400">
    <property type="entry name" value="STIMATE"/>
    <property type="match status" value="2"/>
</dbReference>
<comment type="caution">
    <text evidence="3">The sequence shown here is derived from an EMBL/GenBank/DDBJ whole genome shotgun (WGS) entry which is preliminary data.</text>
</comment>
<evidence type="ECO:0000313" key="4">
    <source>
        <dbReference type="Proteomes" id="UP000775547"/>
    </source>
</evidence>
<dbReference type="InterPro" id="IPR022127">
    <property type="entry name" value="STIMATE/YPL162C"/>
</dbReference>
<dbReference type="PANTHER" id="PTHR31735:SF1">
    <property type="entry name" value="VACUOLAR MEMBRANE PROTEIN YPL162C"/>
    <property type="match status" value="1"/>
</dbReference>
<feature type="compositionally biased region" description="Polar residues" evidence="1">
    <location>
        <begin position="181"/>
        <end position="199"/>
    </location>
</feature>
<accession>A0A9P7GG89</accession>
<keyword evidence="2" id="KW-1133">Transmembrane helix</keyword>
<evidence type="ECO:0000256" key="1">
    <source>
        <dbReference type="SAM" id="MobiDB-lite"/>
    </source>
</evidence>
<dbReference type="Proteomes" id="UP000775547">
    <property type="component" value="Unassembled WGS sequence"/>
</dbReference>
<sequence length="328" mass="36448">MHRLHLKGFESGVYGTPPSFKFWVRQAALYVTALTTMKLIVIIILIVFPDIFSVGKWLLSWTRVGTGDHLQVILCAFLFPVPRRHRLNIRNLTSTMGIFPIIMNVLQFWLIDSIVKASSKSALALDDDASDSSPQDREPLFRAPSDDEDDHNPYRASDIENAPSHRHPRSRSPTRQHDKSQTGNSTPEEYKSGASSSADEPSDHAYPPNPAKGSSRSATPKPAKNLLKKANKRRAAPAPLSLQPNHVPAVNSPGVLAMPQPLAPQQQSLPVRKVETVEQDAWADTWDDSDDWANRVGEEDWTGRRVEQKKDILHNAWNAGHGGAIQVS</sequence>
<dbReference type="EMBL" id="JABCKV010000001">
    <property type="protein sequence ID" value="KAG5648755.1"/>
    <property type="molecule type" value="Genomic_DNA"/>
</dbReference>
<feature type="compositionally biased region" description="Basic residues" evidence="1">
    <location>
        <begin position="226"/>
        <end position="235"/>
    </location>
</feature>
<evidence type="ECO:0000256" key="2">
    <source>
        <dbReference type="SAM" id="Phobius"/>
    </source>
</evidence>
<protein>
    <submittedName>
        <fullName evidence="3">Uncharacterized protein</fullName>
    </submittedName>
</protein>
<reference evidence="3" key="1">
    <citation type="submission" date="2020-07" db="EMBL/GenBank/DDBJ databases">
        <authorList>
            <person name="Nieuwenhuis M."/>
            <person name="Van De Peppel L.J.J."/>
        </authorList>
    </citation>
    <scope>NUCLEOTIDE SEQUENCE</scope>
    <source>
        <strain evidence="3">AP01</strain>
        <tissue evidence="3">Mycelium</tissue>
    </source>
</reference>
<feature type="transmembrane region" description="Helical" evidence="2">
    <location>
        <begin position="91"/>
        <end position="111"/>
    </location>
</feature>
<evidence type="ECO:0000313" key="3">
    <source>
        <dbReference type="EMBL" id="KAG5648755.1"/>
    </source>
</evidence>
<dbReference type="AlphaFoldDB" id="A0A9P7GG89"/>
<reference evidence="3" key="2">
    <citation type="submission" date="2021-10" db="EMBL/GenBank/DDBJ databases">
        <title>Phylogenomics reveals ancestral predisposition of the termite-cultivated fungus Termitomyces towards a domesticated lifestyle.</title>
        <authorList>
            <person name="Auxier B."/>
            <person name="Grum-Grzhimaylo A."/>
            <person name="Cardenas M.E."/>
            <person name="Lodge J.D."/>
            <person name="Laessoe T."/>
            <person name="Pedersen O."/>
            <person name="Smith M.E."/>
            <person name="Kuyper T.W."/>
            <person name="Franco-Molano E.A."/>
            <person name="Baroni T.J."/>
            <person name="Aanen D.K."/>
        </authorList>
    </citation>
    <scope>NUCLEOTIDE SEQUENCE</scope>
    <source>
        <strain evidence="3">AP01</strain>
        <tissue evidence="3">Mycelium</tissue>
    </source>
</reference>
<feature type="compositionally biased region" description="Low complexity" evidence="1">
    <location>
        <begin position="256"/>
        <end position="270"/>
    </location>
</feature>
<dbReference type="OrthoDB" id="431202at2759"/>
<dbReference type="GO" id="GO:0016020">
    <property type="term" value="C:membrane"/>
    <property type="evidence" value="ECO:0007669"/>
    <property type="project" value="TreeGrafter"/>
</dbReference>
<organism evidence="3 4">
    <name type="scientific">Asterophora parasitica</name>
    <dbReference type="NCBI Taxonomy" id="117018"/>
    <lineage>
        <taxon>Eukaryota</taxon>
        <taxon>Fungi</taxon>
        <taxon>Dikarya</taxon>
        <taxon>Basidiomycota</taxon>
        <taxon>Agaricomycotina</taxon>
        <taxon>Agaricomycetes</taxon>
        <taxon>Agaricomycetidae</taxon>
        <taxon>Agaricales</taxon>
        <taxon>Tricholomatineae</taxon>
        <taxon>Lyophyllaceae</taxon>
        <taxon>Asterophora</taxon>
    </lineage>
</organism>
<dbReference type="PANTHER" id="PTHR31735">
    <property type="entry name" value="VACUOLAR MEMBRANE PROTEIN YPL162C"/>
    <property type="match status" value="1"/>
</dbReference>
<keyword evidence="4" id="KW-1185">Reference proteome</keyword>
<name>A0A9P7GG89_9AGAR</name>
<feature type="compositionally biased region" description="Basic residues" evidence="1">
    <location>
        <begin position="164"/>
        <end position="174"/>
    </location>
</feature>
<proteinExistence type="predicted"/>
<gene>
    <name evidence="3" type="ORF">DXG03_000102</name>
</gene>
<keyword evidence="2" id="KW-0812">Transmembrane</keyword>
<feature type="region of interest" description="Disordered" evidence="1">
    <location>
        <begin position="126"/>
        <end position="275"/>
    </location>
</feature>
<feature type="transmembrane region" description="Helical" evidence="2">
    <location>
        <begin position="27"/>
        <end position="48"/>
    </location>
</feature>
<keyword evidence="2" id="KW-0472">Membrane</keyword>
<feature type="transmembrane region" description="Helical" evidence="2">
    <location>
        <begin position="60"/>
        <end position="79"/>
    </location>
</feature>